<evidence type="ECO:0000313" key="4">
    <source>
        <dbReference type="Proteomes" id="UP000654257"/>
    </source>
</evidence>
<dbReference type="Gene3D" id="3.40.50.1240">
    <property type="entry name" value="Phosphoglycerate mutase-like"/>
    <property type="match status" value="1"/>
</dbReference>
<feature type="binding site" evidence="2">
    <location>
        <position position="69"/>
    </location>
    <ligand>
        <name>substrate</name>
    </ligand>
</feature>
<dbReference type="PANTHER" id="PTHR48100:SF15">
    <property type="entry name" value="SEDOHEPTULOSE 1,7-BISPHOSPHATASE"/>
    <property type="match status" value="1"/>
</dbReference>
<feature type="binding site" evidence="2">
    <location>
        <begin position="90"/>
        <end position="93"/>
    </location>
    <ligand>
        <name>substrate</name>
    </ligand>
</feature>
<dbReference type="InterPro" id="IPR013078">
    <property type="entry name" value="His_Pase_superF_clade-1"/>
</dbReference>
<sequence length="206" mass="23235">MHHCLMERERRRLVLLRHGETEWAADGRHTGITDIPLTPYGERQARTAGRSIAELDLHHPLVMSSPRRRAAHTAELAGLAIERTWDALGEWDYGEYEGLTTPEIRVHVPHWTVWTHPCPGGETVDSVSARADMVLSVAEPALSERDVVLVGHGHFSRVLIARWAEFAATEGKRFALDPASYSVVGYEHSYHQVITHNVDSRTPREE</sequence>
<protein>
    <submittedName>
        <fullName evidence="3">Acid phosphatase</fullName>
    </submittedName>
</protein>
<evidence type="ECO:0000256" key="2">
    <source>
        <dbReference type="PIRSR" id="PIRSR613078-2"/>
    </source>
</evidence>
<dbReference type="GO" id="GO:0101006">
    <property type="term" value="F:protein histidine phosphatase activity"/>
    <property type="evidence" value="ECO:0007669"/>
    <property type="project" value="TreeGrafter"/>
</dbReference>
<dbReference type="Proteomes" id="UP000654257">
    <property type="component" value="Unassembled WGS sequence"/>
</dbReference>
<dbReference type="InterPro" id="IPR050275">
    <property type="entry name" value="PGM_Phosphatase"/>
</dbReference>
<reference evidence="3" key="2">
    <citation type="submission" date="2020-09" db="EMBL/GenBank/DDBJ databases">
        <authorList>
            <person name="Sun Q."/>
            <person name="Sedlacek I."/>
        </authorList>
    </citation>
    <scope>NUCLEOTIDE SEQUENCE</scope>
    <source>
        <strain evidence="3">CCM 7905</strain>
    </source>
</reference>
<dbReference type="PANTHER" id="PTHR48100">
    <property type="entry name" value="BROAD-SPECIFICITY PHOSPHATASE YOR283W-RELATED"/>
    <property type="match status" value="1"/>
</dbReference>
<dbReference type="GO" id="GO:0070297">
    <property type="term" value="P:regulation of phosphorelay signal transduction system"/>
    <property type="evidence" value="ECO:0007669"/>
    <property type="project" value="TreeGrafter"/>
</dbReference>
<dbReference type="Pfam" id="PF00300">
    <property type="entry name" value="His_Phos_1"/>
    <property type="match status" value="1"/>
</dbReference>
<dbReference type="CDD" id="cd07067">
    <property type="entry name" value="HP_PGM_like"/>
    <property type="match status" value="1"/>
</dbReference>
<gene>
    <name evidence="3" type="ORF">GCM10007304_28010</name>
</gene>
<evidence type="ECO:0000256" key="1">
    <source>
        <dbReference type="PIRSR" id="PIRSR613078-1"/>
    </source>
</evidence>
<dbReference type="InterPro" id="IPR029033">
    <property type="entry name" value="His_PPase_superfam"/>
</dbReference>
<name>A0A917D6J1_9NOCA</name>
<keyword evidence="4" id="KW-1185">Reference proteome</keyword>
<reference evidence="3" key="1">
    <citation type="journal article" date="2014" name="Int. J. Syst. Evol. Microbiol.">
        <title>Complete genome sequence of Corynebacterium casei LMG S-19264T (=DSM 44701T), isolated from a smear-ripened cheese.</title>
        <authorList>
            <consortium name="US DOE Joint Genome Institute (JGI-PGF)"/>
            <person name="Walter F."/>
            <person name="Albersmeier A."/>
            <person name="Kalinowski J."/>
            <person name="Ruckert C."/>
        </authorList>
    </citation>
    <scope>NUCLEOTIDE SEQUENCE</scope>
    <source>
        <strain evidence="3">CCM 7905</strain>
    </source>
</reference>
<organism evidence="3 4">
    <name type="scientific">Rhodococcoides trifolii</name>
    <dbReference type="NCBI Taxonomy" id="908250"/>
    <lineage>
        <taxon>Bacteria</taxon>
        <taxon>Bacillati</taxon>
        <taxon>Actinomycetota</taxon>
        <taxon>Actinomycetes</taxon>
        <taxon>Mycobacteriales</taxon>
        <taxon>Nocardiaceae</taxon>
        <taxon>Rhodococcoides</taxon>
    </lineage>
</organism>
<feature type="active site" description="Tele-phosphohistidine intermediate" evidence="1">
    <location>
        <position position="18"/>
    </location>
</feature>
<dbReference type="NCBIfam" id="NF009993">
    <property type="entry name" value="PRK13462.1"/>
    <property type="match status" value="1"/>
</dbReference>
<accession>A0A917D6J1</accession>
<dbReference type="AlphaFoldDB" id="A0A917D6J1"/>
<dbReference type="SUPFAM" id="SSF53254">
    <property type="entry name" value="Phosphoglycerate mutase-like"/>
    <property type="match status" value="1"/>
</dbReference>
<proteinExistence type="predicted"/>
<evidence type="ECO:0000313" key="3">
    <source>
        <dbReference type="EMBL" id="GGG12418.1"/>
    </source>
</evidence>
<dbReference type="EMBL" id="BMCU01000003">
    <property type="protein sequence ID" value="GGG12418.1"/>
    <property type="molecule type" value="Genomic_DNA"/>
</dbReference>
<dbReference type="SMART" id="SM00855">
    <property type="entry name" value="PGAM"/>
    <property type="match status" value="1"/>
</dbReference>
<comment type="caution">
    <text evidence="3">The sequence shown here is derived from an EMBL/GenBank/DDBJ whole genome shotgun (WGS) entry which is preliminary data.</text>
</comment>
<feature type="binding site" evidence="2">
    <location>
        <begin position="30"/>
        <end position="31"/>
    </location>
    <ligand>
        <name>substrate</name>
    </ligand>
</feature>
<feature type="active site" description="Proton donor/acceptor" evidence="1">
    <location>
        <position position="90"/>
    </location>
</feature>